<feature type="compositionally biased region" description="Basic and acidic residues" evidence="1">
    <location>
        <begin position="93"/>
        <end position="111"/>
    </location>
</feature>
<sequence length="133" mass="15520">MFKPRIVVNYWRPEDDSYERINQAIIENNTALFIVNCCTLLVCLVIICLAATKNYHGKVDLVNHLYLASTPLFIVMTTCYFYMRAKSLSSRVPRKERERIEREKRLSKGEPFELPGSDMSGQALPEYTERNEH</sequence>
<organism evidence="3 4">
    <name type="scientific">Schizosaccharomyces octosporus (strain yFS286)</name>
    <name type="common">Fission yeast</name>
    <name type="synonym">Octosporomyces octosporus</name>
    <dbReference type="NCBI Taxonomy" id="483514"/>
    <lineage>
        <taxon>Eukaryota</taxon>
        <taxon>Fungi</taxon>
        <taxon>Dikarya</taxon>
        <taxon>Ascomycota</taxon>
        <taxon>Taphrinomycotina</taxon>
        <taxon>Schizosaccharomycetes</taxon>
        <taxon>Schizosaccharomycetales</taxon>
        <taxon>Schizosaccharomycetaceae</taxon>
        <taxon>Schizosaccharomyces</taxon>
    </lineage>
</organism>
<evidence type="ECO:0000313" key="3">
    <source>
        <dbReference type="EMBL" id="EPX72410.1"/>
    </source>
</evidence>
<feature type="transmembrane region" description="Helical" evidence="2">
    <location>
        <begin position="30"/>
        <end position="52"/>
    </location>
</feature>
<proteinExistence type="predicted"/>
<feature type="transmembrane region" description="Helical" evidence="2">
    <location>
        <begin position="64"/>
        <end position="83"/>
    </location>
</feature>
<keyword evidence="2" id="KW-1133">Transmembrane helix</keyword>
<evidence type="ECO:0000256" key="1">
    <source>
        <dbReference type="SAM" id="MobiDB-lite"/>
    </source>
</evidence>
<dbReference type="Proteomes" id="UP000016088">
    <property type="component" value="Unassembled WGS sequence"/>
</dbReference>
<dbReference type="RefSeq" id="XP_013019534.1">
    <property type="nucleotide sequence ID" value="XM_013164080.1"/>
</dbReference>
<dbReference type="GeneID" id="25033918"/>
<dbReference type="AlphaFoldDB" id="S9R1X7"/>
<feature type="region of interest" description="Disordered" evidence="1">
    <location>
        <begin position="89"/>
        <end position="133"/>
    </location>
</feature>
<reference evidence="3 4" key="1">
    <citation type="journal article" date="2011" name="Science">
        <title>Comparative functional genomics of the fission yeasts.</title>
        <authorList>
            <person name="Rhind N."/>
            <person name="Chen Z."/>
            <person name="Yassour M."/>
            <person name="Thompson D.A."/>
            <person name="Haas B.J."/>
            <person name="Habib N."/>
            <person name="Wapinski I."/>
            <person name="Roy S."/>
            <person name="Lin M.F."/>
            <person name="Heiman D.I."/>
            <person name="Young S.K."/>
            <person name="Furuya K."/>
            <person name="Guo Y."/>
            <person name="Pidoux A."/>
            <person name="Chen H.M."/>
            <person name="Robbertse B."/>
            <person name="Goldberg J.M."/>
            <person name="Aoki K."/>
            <person name="Bayne E.H."/>
            <person name="Berlin A.M."/>
            <person name="Desjardins C.A."/>
            <person name="Dobbs E."/>
            <person name="Dukaj L."/>
            <person name="Fan L."/>
            <person name="FitzGerald M.G."/>
            <person name="French C."/>
            <person name="Gujja S."/>
            <person name="Hansen K."/>
            <person name="Keifenheim D."/>
            <person name="Levin J.Z."/>
            <person name="Mosher R.A."/>
            <person name="Mueller C.A."/>
            <person name="Pfiffner J."/>
            <person name="Priest M."/>
            <person name="Russ C."/>
            <person name="Smialowska A."/>
            <person name="Swoboda P."/>
            <person name="Sykes S.M."/>
            <person name="Vaughn M."/>
            <person name="Vengrova S."/>
            <person name="Yoder R."/>
            <person name="Zeng Q."/>
            <person name="Allshire R."/>
            <person name="Baulcombe D."/>
            <person name="Birren B.W."/>
            <person name="Brown W."/>
            <person name="Ekwall K."/>
            <person name="Kellis M."/>
            <person name="Leatherwood J."/>
            <person name="Levin H."/>
            <person name="Margalit H."/>
            <person name="Martienssen R."/>
            <person name="Nieduszynski C.A."/>
            <person name="Spatafora J.W."/>
            <person name="Friedman N."/>
            <person name="Dalgaard J.Z."/>
            <person name="Baumann P."/>
            <person name="Niki H."/>
            <person name="Regev A."/>
            <person name="Nusbaum C."/>
        </authorList>
    </citation>
    <scope>NUCLEOTIDE SEQUENCE [LARGE SCALE GENOMIC DNA]</scope>
    <source>
        <strain evidence="4">yFS286</strain>
    </source>
</reference>
<keyword evidence="4" id="KW-1185">Reference proteome</keyword>
<dbReference type="EMBL" id="KE503207">
    <property type="protein sequence ID" value="EPX72410.1"/>
    <property type="molecule type" value="Genomic_DNA"/>
</dbReference>
<dbReference type="OrthoDB" id="10577521at2759"/>
<protein>
    <submittedName>
        <fullName evidence="3">Uncharacterized protein</fullName>
    </submittedName>
</protein>
<keyword evidence="2" id="KW-0812">Transmembrane</keyword>
<accession>S9R1X7</accession>
<evidence type="ECO:0000256" key="2">
    <source>
        <dbReference type="SAM" id="Phobius"/>
    </source>
</evidence>
<name>S9R1X7_SCHOY</name>
<keyword evidence="2" id="KW-0472">Membrane</keyword>
<dbReference type="VEuPathDB" id="FungiDB:SOCG_05570"/>
<evidence type="ECO:0000313" key="4">
    <source>
        <dbReference type="Proteomes" id="UP000016088"/>
    </source>
</evidence>
<dbReference type="OMA" id="PEYTERN"/>
<gene>
    <name evidence="3" type="ORF">SOCG_05570</name>
</gene>
<dbReference type="HOGENOM" id="CLU_157439_0_0_1"/>